<dbReference type="VEuPathDB" id="FungiDB:MYCFIDRAFT_175631"/>
<sequence length="145" mass="16673">MKYDVFSTALSSRGCVSYVEADAQAMSASGRACEKVGCRLVTRYFELHSHYSLTQRSAIHCIYDILHALDRDSTMTSLVVVQDHRDSLGMTGKACLSYYIESRFLALKIQTTEHIEKPVPTSWRQRRIRRIASFYLEETQGNKRR</sequence>
<dbReference type="RefSeq" id="XP_007927527.1">
    <property type="nucleotide sequence ID" value="XM_007929336.1"/>
</dbReference>
<evidence type="ECO:0000313" key="1">
    <source>
        <dbReference type="EMBL" id="EME82075.1"/>
    </source>
</evidence>
<keyword evidence="2" id="KW-1185">Reference proteome</keyword>
<dbReference type="AlphaFoldDB" id="M2YWH1"/>
<dbReference type="KEGG" id="pfj:MYCFIDRAFT_175631"/>
<proteinExistence type="predicted"/>
<evidence type="ECO:0000313" key="2">
    <source>
        <dbReference type="Proteomes" id="UP000016932"/>
    </source>
</evidence>
<reference evidence="1 2" key="1">
    <citation type="journal article" date="2012" name="PLoS Pathog.">
        <title>Diverse lifestyles and strategies of plant pathogenesis encoded in the genomes of eighteen Dothideomycetes fungi.</title>
        <authorList>
            <person name="Ohm R.A."/>
            <person name="Feau N."/>
            <person name="Henrissat B."/>
            <person name="Schoch C.L."/>
            <person name="Horwitz B.A."/>
            <person name="Barry K.W."/>
            <person name="Condon B.J."/>
            <person name="Copeland A.C."/>
            <person name="Dhillon B."/>
            <person name="Glaser F."/>
            <person name="Hesse C.N."/>
            <person name="Kosti I."/>
            <person name="LaButti K."/>
            <person name="Lindquist E.A."/>
            <person name="Lucas S."/>
            <person name="Salamov A.A."/>
            <person name="Bradshaw R.E."/>
            <person name="Ciuffetti L."/>
            <person name="Hamelin R.C."/>
            <person name="Kema G.H.J."/>
            <person name="Lawrence C."/>
            <person name="Scott J.A."/>
            <person name="Spatafora J.W."/>
            <person name="Turgeon B.G."/>
            <person name="de Wit P.J.G.M."/>
            <person name="Zhong S."/>
            <person name="Goodwin S.B."/>
            <person name="Grigoriev I.V."/>
        </authorList>
    </citation>
    <scope>NUCLEOTIDE SEQUENCE [LARGE SCALE GENOMIC DNA]</scope>
    <source>
        <strain evidence="1 2">CIRAD86</strain>
    </source>
</reference>
<dbReference type="Proteomes" id="UP000016932">
    <property type="component" value="Unassembled WGS sequence"/>
</dbReference>
<accession>M2YWH1</accession>
<dbReference type="GeneID" id="19333413"/>
<dbReference type="HOGENOM" id="CLU_1787662_0_0_1"/>
<gene>
    <name evidence="1" type="ORF">MYCFIDRAFT_175631</name>
</gene>
<name>M2YWH1_PSEFD</name>
<organism evidence="1 2">
    <name type="scientific">Pseudocercospora fijiensis (strain CIRAD86)</name>
    <name type="common">Black leaf streak disease fungus</name>
    <name type="synonym">Mycosphaerella fijiensis</name>
    <dbReference type="NCBI Taxonomy" id="383855"/>
    <lineage>
        <taxon>Eukaryota</taxon>
        <taxon>Fungi</taxon>
        <taxon>Dikarya</taxon>
        <taxon>Ascomycota</taxon>
        <taxon>Pezizomycotina</taxon>
        <taxon>Dothideomycetes</taxon>
        <taxon>Dothideomycetidae</taxon>
        <taxon>Mycosphaerellales</taxon>
        <taxon>Mycosphaerellaceae</taxon>
        <taxon>Pseudocercospora</taxon>
    </lineage>
</organism>
<protein>
    <submittedName>
        <fullName evidence="1">Uncharacterized protein</fullName>
    </submittedName>
</protein>
<dbReference type="EMBL" id="KB446559">
    <property type="protein sequence ID" value="EME82075.1"/>
    <property type="molecule type" value="Genomic_DNA"/>
</dbReference>